<name>A0A5B1LG02_9ACTN</name>
<dbReference type="InterPro" id="IPR014756">
    <property type="entry name" value="Ig_E-set"/>
</dbReference>
<keyword evidence="1" id="KW-0472">Membrane</keyword>
<dbReference type="CDD" id="cd00603">
    <property type="entry name" value="IPT_PCSR"/>
    <property type="match status" value="2"/>
</dbReference>
<evidence type="ECO:0000313" key="3">
    <source>
        <dbReference type="EMBL" id="KAA1419356.1"/>
    </source>
</evidence>
<feature type="domain" description="IPT/TIG" evidence="2">
    <location>
        <begin position="851"/>
        <end position="946"/>
    </location>
</feature>
<feature type="domain" description="IPT/TIG" evidence="2">
    <location>
        <begin position="753"/>
        <end position="850"/>
    </location>
</feature>
<feature type="domain" description="IPT/TIG" evidence="2">
    <location>
        <begin position="559"/>
        <end position="656"/>
    </location>
</feature>
<evidence type="ECO:0000256" key="1">
    <source>
        <dbReference type="SAM" id="Phobius"/>
    </source>
</evidence>
<sequence length="1142" mass="113684">MCPNLRHLEHSCRMGRHSVDACPQAASDAALIDSDPAPENAREHRVRVQISLPRRQKGPAVAILRIRRTAGRKVASLSAGAVALAGGLVLVPAAPALAVGPTVSAISPTSGAAGTLVTITGSGLDSGCVVGENGTQRPTVTFAGVAAAVTSASPTTVTATAPSQAVGSVVDVRVTDCNGLQSPVVAAARFTYVRPVVSGVSPATGSAGTFVTVSGTDLTAGCPAGTSPTVRFGVADATVVSATATSVVTRAPTGVHPGTYDVVVTDCAGSNSVTSNADHFTFTGPLVSGVSPAQGKASTQVTIAGEGFLSGCGGGVHPVVKFGTAAADTTSGSFSPSSIVVPAPPHAAGGVHVTVTDCQGDSSPTSSVDQFTYTPTPIVQSVAPASGVIGTEITVTGLRFTVGCSGSSTPTVTVGGVSASPTDVSASSLKILAPAHSAGPTSVVVSDCDGDTSPTTSASTFSYLAPEVTRVTPTHGDPGTEVKVEGSSFTSGCTADLGVALIGGEEVPLSDGVGPSDVALRFTVPTMVGGTYDVRIRNCEGDVSDAVAADKFTVTTPPGPQVTKVTPKKGYVGTQVTITGTGFLGGCGAFGSGYPLISVGDSLIVANGFDSNLVSLSGTEAVIEAPPNSAGTYDVRVTNCQGDRSLTSKADRYSYVPPSVAKVAPTKGYVGTEVTISGTGFLGGCGNPTLPFPYVSVGGALLSATGVGVVSMSDTQFVIKAPSQPAGAYPVRVINCAGDTSAVSPRTKFTYLPPTVAKVAPSKGYVGTQVTISGTGFLGGCGDPASPLSFPFVSVGGALVSATGVGVVSMSDTQVVIKAPTNAAGSYDIRVTNCSGDTSAVVNGDRYTYLPPNVTKVAPKEGYVGTEVTIYGTGFLGGCGASGNALISLGSSWVVGSGLDPNFVSISDTQVVITAPANSAGTYDIRVTNCAGDTSAVGRADRYTYLPPTVSKVAPKEGYVGTEVTIFGTGFVEGCGASGNPVISLGSSWVVGSGLDPNFVSISDTQVVITAPANSAGTYDVRVTNCAGDTSAVSPRTRFTYLPPTVAKVAPSKGFAGTEVTISGTGFLGGCAGFASGNPLISLGSSWVVGSGLDPNFVSISDTQVVILAPSNARGTYDVRVTNCAGDTSAVVRADRFTYLGP</sequence>
<dbReference type="CDD" id="cd00102">
    <property type="entry name" value="IPT"/>
    <property type="match status" value="3"/>
</dbReference>
<dbReference type="SMART" id="SM00429">
    <property type="entry name" value="IPT"/>
    <property type="match status" value="10"/>
</dbReference>
<protein>
    <recommendedName>
        <fullName evidence="2">IPT/TIG domain-containing protein</fullName>
    </recommendedName>
</protein>
<dbReference type="Proteomes" id="UP000325003">
    <property type="component" value="Unassembled WGS sequence"/>
</dbReference>
<dbReference type="Pfam" id="PF01833">
    <property type="entry name" value="TIG"/>
    <property type="match status" value="11"/>
</dbReference>
<evidence type="ECO:0000313" key="4">
    <source>
        <dbReference type="Proteomes" id="UP000325003"/>
    </source>
</evidence>
<feature type="domain" description="IPT/TIG" evidence="2">
    <location>
        <begin position="194"/>
        <end position="283"/>
    </location>
</feature>
<feature type="domain" description="IPT/TIG" evidence="2">
    <location>
        <begin position="947"/>
        <end position="1042"/>
    </location>
</feature>
<keyword evidence="1" id="KW-1133">Transmembrane helix</keyword>
<keyword evidence="4" id="KW-1185">Reference proteome</keyword>
<reference evidence="3 4" key="2">
    <citation type="submission" date="2019-09" db="EMBL/GenBank/DDBJ databases">
        <authorList>
            <person name="Jin C."/>
        </authorList>
    </citation>
    <scope>NUCLEOTIDE SEQUENCE [LARGE SCALE GENOMIC DNA]</scope>
    <source>
        <strain evidence="3 4">BN130099</strain>
    </source>
</reference>
<accession>A0A5B1LG02</accession>
<dbReference type="PANTHER" id="PTHR22625">
    <property type="entry name" value="PLEXIN"/>
    <property type="match status" value="1"/>
</dbReference>
<comment type="caution">
    <text evidence="3">The sequence shown here is derived from an EMBL/GenBank/DDBJ whole genome shotgun (WGS) entry which is preliminary data.</text>
</comment>
<dbReference type="InterPro" id="IPR013783">
    <property type="entry name" value="Ig-like_fold"/>
</dbReference>
<dbReference type="InterPro" id="IPR031148">
    <property type="entry name" value="Plexin"/>
</dbReference>
<evidence type="ECO:0000259" key="2">
    <source>
        <dbReference type="SMART" id="SM00429"/>
    </source>
</evidence>
<gene>
    <name evidence="3" type="ORF">F0U44_13020</name>
</gene>
<dbReference type="GO" id="GO:0017154">
    <property type="term" value="F:semaphorin receptor activity"/>
    <property type="evidence" value="ECO:0007669"/>
    <property type="project" value="InterPro"/>
</dbReference>
<feature type="domain" description="IPT/TIG" evidence="2">
    <location>
        <begin position="1043"/>
        <end position="1140"/>
    </location>
</feature>
<proteinExistence type="predicted"/>
<feature type="domain" description="IPT/TIG" evidence="2">
    <location>
        <begin position="657"/>
        <end position="752"/>
    </location>
</feature>
<keyword evidence="1" id="KW-0812">Transmembrane</keyword>
<dbReference type="GO" id="GO:0005975">
    <property type="term" value="P:carbohydrate metabolic process"/>
    <property type="evidence" value="ECO:0007669"/>
    <property type="project" value="UniProtKB-ARBA"/>
</dbReference>
<dbReference type="EMBL" id="VUJV01000003">
    <property type="protein sequence ID" value="KAA1419356.1"/>
    <property type="molecule type" value="Genomic_DNA"/>
</dbReference>
<feature type="domain" description="IPT/TIG" evidence="2">
    <location>
        <begin position="100"/>
        <end position="193"/>
    </location>
</feature>
<feature type="domain" description="IPT/TIG" evidence="2">
    <location>
        <begin position="284"/>
        <end position="374"/>
    </location>
</feature>
<reference evidence="3 4" key="1">
    <citation type="submission" date="2019-09" db="EMBL/GenBank/DDBJ databases">
        <title>Nocardioides panacisoli sp. nov., isolated from the soil of a ginseng field.</title>
        <authorList>
            <person name="Cho C."/>
        </authorList>
    </citation>
    <scope>NUCLEOTIDE SEQUENCE [LARGE SCALE GENOMIC DNA]</scope>
    <source>
        <strain evidence="3 4">BN130099</strain>
    </source>
</reference>
<dbReference type="PANTHER" id="PTHR22625:SF70">
    <property type="entry name" value="PLEXIN A, ISOFORM A"/>
    <property type="match status" value="1"/>
</dbReference>
<feature type="transmembrane region" description="Helical" evidence="1">
    <location>
        <begin position="74"/>
        <end position="98"/>
    </location>
</feature>
<dbReference type="AlphaFoldDB" id="A0A5B1LG02"/>
<feature type="domain" description="IPT/TIG" evidence="2">
    <location>
        <begin position="376"/>
        <end position="464"/>
    </location>
</feature>
<dbReference type="SUPFAM" id="SSF81296">
    <property type="entry name" value="E set domains"/>
    <property type="match status" value="11"/>
</dbReference>
<dbReference type="InterPro" id="IPR002909">
    <property type="entry name" value="IPT_dom"/>
</dbReference>
<organism evidence="3 4">
    <name type="scientific">Nocardioides humilatus</name>
    <dbReference type="NCBI Taxonomy" id="2607660"/>
    <lineage>
        <taxon>Bacteria</taxon>
        <taxon>Bacillati</taxon>
        <taxon>Actinomycetota</taxon>
        <taxon>Actinomycetes</taxon>
        <taxon>Propionibacteriales</taxon>
        <taxon>Nocardioidaceae</taxon>
        <taxon>Nocardioides</taxon>
    </lineage>
</organism>
<dbReference type="Gene3D" id="2.60.40.10">
    <property type="entry name" value="Immunoglobulins"/>
    <property type="match status" value="11"/>
</dbReference>